<feature type="repeat" description="Pumilio" evidence="3">
    <location>
        <begin position="188"/>
        <end position="223"/>
    </location>
</feature>
<evidence type="ECO:0000256" key="3">
    <source>
        <dbReference type="PROSITE-ProRule" id="PRU00317"/>
    </source>
</evidence>
<feature type="region of interest" description="Disordered" evidence="4">
    <location>
        <begin position="1"/>
        <end position="27"/>
    </location>
</feature>
<dbReference type="InterPro" id="IPR033133">
    <property type="entry name" value="PUM-HD"/>
</dbReference>
<dbReference type="GO" id="GO:0010608">
    <property type="term" value="P:post-transcriptional regulation of gene expression"/>
    <property type="evidence" value="ECO:0007669"/>
    <property type="project" value="TreeGrafter"/>
</dbReference>
<reference evidence="6 7" key="1">
    <citation type="submission" date="2019-04" db="EMBL/GenBank/DDBJ databases">
        <title>Comparative genomics and transcriptomics to analyze fruiting body development in filamentous ascomycetes.</title>
        <authorList>
            <consortium name="DOE Joint Genome Institute"/>
            <person name="Lutkenhaus R."/>
            <person name="Traeger S."/>
            <person name="Breuer J."/>
            <person name="Kuo A."/>
            <person name="Lipzen A."/>
            <person name="Pangilinan J."/>
            <person name="Dilworth D."/>
            <person name="Sandor L."/>
            <person name="Poggeler S."/>
            <person name="Barry K."/>
            <person name="Grigoriev I.V."/>
            <person name="Nowrousian M."/>
        </authorList>
    </citation>
    <scope>NUCLEOTIDE SEQUENCE [LARGE SCALE GENOMIC DNA]</scope>
    <source>
        <strain evidence="6 7">CBS 389.68</strain>
    </source>
</reference>
<dbReference type="OrthoDB" id="668540at2759"/>
<feature type="compositionally biased region" description="Polar residues" evidence="4">
    <location>
        <begin position="1"/>
        <end position="13"/>
    </location>
</feature>
<name>A0A4S2MLA5_9PEZI</name>
<protein>
    <submittedName>
        <fullName evidence="6">ARM repeat-containing protein</fullName>
    </submittedName>
</protein>
<dbReference type="SUPFAM" id="SSF48371">
    <property type="entry name" value="ARM repeat"/>
    <property type="match status" value="1"/>
</dbReference>
<sequence>MPRLQPSYSTNDIPTMRNAGYSAAPGRSAVGPLVHQPHMGHSLGDRMRHARDTPISERSMMPPMTNTFSAHGGPNLQLIPFPVSGSFMGPSITSPAAGPFGGYGNFNSLNHSVFSSRSSARNHGELTLPSHPHPQSLPHSGSGRSSYKMRHDPRHDPRQENRQENRQDPRQDPRNDPEARFANATMESLVGQIYGLCKDQHGCRFLQKKLEEGNPTYVEMIFKETHPYVVELMTDPFGNYLCQKLLDFANDEQRTVLVQTAAPRLVTIALNQHGTRALQKMIESLRTPEQINIVINALKNRVVELIKDLNGNHVIQKCLNRLKSEDAQFIFDAVGEHCIEVGTHRHGCCVLQRCIDHADGEQKGRLIQQITLNSLALVQDAFGNYVVQYILDLGEAKYSEPVVLQFRGRVCDLAKQKFSSNVIEKCIRVAEPATKKILIEELADPNEIQDVLKDCYANYVVQTAVGPDIPITSDSRLMSFQMDYSDLQSSLLLYRRLESLTQAIRGFPYGKRIQSKLQSLEARINAAAPGTLTRTRTYSLGAPSSATQSPPRTSGNVQQNQLLDGQTNNQQKGHLSNLLNGQEDKPQQVPSTAAPPPAPFPSQDGPGNYNVHM</sequence>
<organism evidence="6 7">
    <name type="scientific">Ascodesmis nigricans</name>
    <dbReference type="NCBI Taxonomy" id="341454"/>
    <lineage>
        <taxon>Eukaryota</taxon>
        <taxon>Fungi</taxon>
        <taxon>Dikarya</taxon>
        <taxon>Ascomycota</taxon>
        <taxon>Pezizomycotina</taxon>
        <taxon>Pezizomycetes</taxon>
        <taxon>Pezizales</taxon>
        <taxon>Ascodesmidaceae</taxon>
        <taxon>Ascodesmis</taxon>
    </lineage>
</organism>
<accession>A0A4S2MLA5</accession>
<feature type="region of interest" description="Disordered" evidence="4">
    <location>
        <begin position="535"/>
        <end position="613"/>
    </location>
</feature>
<evidence type="ECO:0000313" key="7">
    <source>
        <dbReference type="Proteomes" id="UP000298138"/>
    </source>
</evidence>
<dbReference type="Proteomes" id="UP000298138">
    <property type="component" value="Unassembled WGS sequence"/>
</dbReference>
<evidence type="ECO:0000256" key="2">
    <source>
        <dbReference type="ARBA" id="ARBA00024893"/>
    </source>
</evidence>
<dbReference type="PANTHER" id="PTHR12537:SF13">
    <property type="entry name" value="PUMILIO HOMOLOGY DOMAIN FAMILY MEMBER 4"/>
    <property type="match status" value="1"/>
</dbReference>
<dbReference type="EMBL" id="ML220149">
    <property type="protein sequence ID" value="TGZ77790.1"/>
    <property type="molecule type" value="Genomic_DNA"/>
</dbReference>
<dbReference type="InterPro" id="IPR001313">
    <property type="entry name" value="Pumilio_RNA-bd_rpt"/>
</dbReference>
<dbReference type="SMART" id="SM00025">
    <property type="entry name" value="Pumilio"/>
    <property type="match status" value="8"/>
</dbReference>
<gene>
    <name evidence="6" type="ORF">EX30DRAFT_178658</name>
</gene>
<feature type="compositionally biased region" description="Polar residues" evidence="4">
    <location>
        <begin position="535"/>
        <end position="580"/>
    </location>
</feature>
<dbReference type="Gene3D" id="1.25.10.10">
    <property type="entry name" value="Leucine-rich Repeat Variant"/>
    <property type="match status" value="1"/>
</dbReference>
<feature type="compositionally biased region" description="Basic and acidic residues" evidence="4">
    <location>
        <begin position="149"/>
        <end position="178"/>
    </location>
</feature>
<evidence type="ECO:0000256" key="1">
    <source>
        <dbReference type="ARBA" id="ARBA00022737"/>
    </source>
</evidence>
<feature type="repeat" description="Pumilio" evidence="3">
    <location>
        <begin position="297"/>
        <end position="332"/>
    </location>
</feature>
<keyword evidence="7" id="KW-1185">Reference proteome</keyword>
<dbReference type="InterPro" id="IPR011989">
    <property type="entry name" value="ARM-like"/>
</dbReference>
<evidence type="ECO:0000256" key="4">
    <source>
        <dbReference type="SAM" id="MobiDB-lite"/>
    </source>
</evidence>
<feature type="repeat" description="Pumilio" evidence="3">
    <location>
        <begin position="224"/>
        <end position="259"/>
    </location>
</feature>
<feature type="compositionally biased region" description="Low complexity" evidence="4">
    <location>
        <begin position="128"/>
        <end position="143"/>
    </location>
</feature>
<dbReference type="STRING" id="341454.A0A4S2MLA5"/>
<dbReference type="InterPro" id="IPR033712">
    <property type="entry name" value="Pumilio_RNA-bd"/>
</dbReference>
<dbReference type="GO" id="GO:0005737">
    <property type="term" value="C:cytoplasm"/>
    <property type="evidence" value="ECO:0007669"/>
    <property type="project" value="TreeGrafter"/>
</dbReference>
<evidence type="ECO:0000313" key="6">
    <source>
        <dbReference type="EMBL" id="TGZ77790.1"/>
    </source>
</evidence>
<evidence type="ECO:0000259" key="5">
    <source>
        <dbReference type="PROSITE" id="PS50303"/>
    </source>
</evidence>
<dbReference type="PROSITE" id="PS50302">
    <property type="entry name" value="PUM"/>
    <property type="match status" value="6"/>
</dbReference>
<feature type="repeat" description="Pumilio" evidence="3">
    <location>
        <begin position="260"/>
        <end position="296"/>
    </location>
</feature>
<dbReference type="PROSITE" id="PS50303">
    <property type="entry name" value="PUM_HD"/>
    <property type="match status" value="1"/>
</dbReference>
<dbReference type="PANTHER" id="PTHR12537">
    <property type="entry name" value="RNA BINDING PROTEIN PUMILIO-RELATED"/>
    <property type="match status" value="1"/>
</dbReference>
<dbReference type="AlphaFoldDB" id="A0A4S2MLA5"/>
<dbReference type="FunFam" id="1.25.10.10:FF:000237">
    <property type="entry name" value="Pumilio homolog 9"/>
    <property type="match status" value="1"/>
</dbReference>
<dbReference type="InParanoid" id="A0A4S2MLA5"/>
<feature type="region of interest" description="Disordered" evidence="4">
    <location>
        <begin position="117"/>
        <end position="178"/>
    </location>
</feature>
<keyword evidence="1" id="KW-0677">Repeat</keyword>
<feature type="repeat" description="Pumilio" evidence="3">
    <location>
        <begin position="369"/>
        <end position="405"/>
    </location>
</feature>
<dbReference type="CDD" id="cd07920">
    <property type="entry name" value="Pumilio"/>
    <property type="match status" value="1"/>
</dbReference>
<dbReference type="GO" id="GO:0003729">
    <property type="term" value="F:mRNA binding"/>
    <property type="evidence" value="ECO:0007669"/>
    <property type="project" value="TreeGrafter"/>
</dbReference>
<feature type="repeat" description="Pumilio" evidence="3">
    <location>
        <begin position="333"/>
        <end position="368"/>
    </location>
</feature>
<feature type="domain" description="PUM-HD" evidence="5">
    <location>
        <begin position="165"/>
        <end position="521"/>
    </location>
</feature>
<comment type="function">
    <text evidence="2">RNA-binding nucleolar protein required for pre-rRNA processing. Involved in production of 18S rRNA and assembly of small ribosomal subunit.</text>
</comment>
<dbReference type="Pfam" id="PF00806">
    <property type="entry name" value="PUF"/>
    <property type="match status" value="7"/>
</dbReference>
<proteinExistence type="predicted"/>
<dbReference type="InterPro" id="IPR016024">
    <property type="entry name" value="ARM-type_fold"/>
</dbReference>